<dbReference type="InterPro" id="IPR011990">
    <property type="entry name" value="TPR-like_helical_dom_sf"/>
</dbReference>
<protein>
    <submittedName>
        <fullName evidence="1">Tetratricopeptide repeat protein</fullName>
    </submittedName>
</protein>
<evidence type="ECO:0000313" key="2">
    <source>
        <dbReference type="Proteomes" id="UP001236663"/>
    </source>
</evidence>
<proteinExistence type="predicted"/>
<dbReference type="Gene3D" id="1.25.40.10">
    <property type="entry name" value="Tetratricopeptide repeat domain"/>
    <property type="match status" value="1"/>
</dbReference>
<sequence length="108" mass="12901">MNHHDRVRELQLYMEKEPENPFNIYALALEYQNQDKEKASFYFNKLLREHKSYLPSYYHAARLFSDLGMLEKAESTYLEGIELAKNQSNAQALKELQNAYLNFQFEND</sequence>
<name>A0ABT8C904_9BACT</name>
<reference evidence="2" key="1">
    <citation type="journal article" date="2019" name="Int. J. Syst. Evol. Microbiol.">
        <title>The Global Catalogue of Microorganisms (GCM) 10K type strain sequencing project: providing services to taxonomists for standard genome sequencing and annotation.</title>
        <authorList>
            <consortium name="The Broad Institute Genomics Platform"/>
            <consortium name="The Broad Institute Genome Sequencing Center for Infectious Disease"/>
            <person name="Wu L."/>
            <person name="Ma J."/>
        </authorList>
    </citation>
    <scope>NUCLEOTIDE SEQUENCE [LARGE SCALE GENOMIC DNA]</scope>
    <source>
        <strain evidence="2">CECT 7706</strain>
    </source>
</reference>
<keyword evidence="2" id="KW-1185">Reference proteome</keyword>
<gene>
    <name evidence="1" type="ORF">QWZ15_15605</name>
</gene>
<evidence type="ECO:0000313" key="1">
    <source>
        <dbReference type="EMBL" id="MDN3689260.1"/>
    </source>
</evidence>
<dbReference type="Proteomes" id="UP001236663">
    <property type="component" value="Unassembled WGS sequence"/>
</dbReference>
<accession>A0ABT8C904</accession>
<organism evidence="1 2">
    <name type="scientific">Cyclobacterium jeungdonense</name>
    <dbReference type="NCBI Taxonomy" id="708087"/>
    <lineage>
        <taxon>Bacteria</taxon>
        <taxon>Pseudomonadati</taxon>
        <taxon>Bacteroidota</taxon>
        <taxon>Cytophagia</taxon>
        <taxon>Cytophagales</taxon>
        <taxon>Cyclobacteriaceae</taxon>
        <taxon>Cyclobacterium</taxon>
    </lineage>
</organism>
<dbReference type="SUPFAM" id="SSF48452">
    <property type="entry name" value="TPR-like"/>
    <property type="match status" value="1"/>
</dbReference>
<dbReference type="RefSeq" id="WP_163386167.1">
    <property type="nucleotide sequence ID" value="NZ_JAUFQS010000026.1"/>
</dbReference>
<comment type="caution">
    <text evidence="1">The sequence shown here is derived from an EMBL/GenBank/DDBJ whole genome shotgun (WGS) entry which is preliminary data.</text>
</comment>
<dbReference type="EMBL" id="JAUFQS010000026">
    <property type="protein sequence ID" value="MDN3689260.1"/>
    <property type="molecule type" value="Genomic_DNA"/>
</dbReference>